<feature type="region of interest" description="Disordered" evidence="1">
    <location>
        <begin position="78"/>
        <end position="102"/>
    </location>
</feature>
<keyword evidence="2" id="KW-0812">Transmembrane</keyword>
<dbReference type="Proteomes" id="UP000630718">
    <property type="component" value="Unassembled WGS sequence"/>
</dbReference>
<feature type="chain" id="PRO_5038516047" description="MYXO-CTERM domain-containing protein" evidence="3">
    <location>
        <begin position="23"/>
        <end position="102"/>
    </location>
</feature>
<evidence type="ECO:0008006" key="6">
    <source>
        <dbReference type="Google" id="ProtNLM"/>
    </source>
</evidence>
<evidence type="ECO:0000313" key="5">
    <source>
        <dbReference type="Proteomes" id="UP000630718"/>
    </source>
</evidence>
<accession>A0A919A731</accession>
<reference evidence="4" key="1">
    <citation type="journal article" date="2014" name="Int. J. Syst. Evol. Microbiol.">
        <title>Complete genome sequence of Corynebacterium casei LMG S-19264T (=DSM 44701T), isolated from a smear-ripened cheese.</title>
        <authorList>
            <consortium name="US DOE Joint Genome Institute (JGI-PGF)"/>
            <person name="Walter F."/>
            <person name="Albersmeier A."/>
            <person name="Kalinowski J."/>
            <person name="Ruckert C."/>
        </authorList>
    </citation>
    <scope>NUCLEOTIDE SEQUENCE</scope>
    <source>
        <strain evidence="4">JCM 4477</strain>
    </source>
</reference>
<dbReference type="NCBIfam" id="NF041742">
    <property type="entry name" value="WGxxGxxG_fam"/>
    <property type="match status" value="1"/>
</dbReference>
<feature type="region of interest" description="Disordered" evidence="1">
    <location>
        <begin position="30"/>
        <end position="58"/>
    </location>
</feature>
<comment type="caution">
    <text evidence="4">The sequence shown here is derived from an EMBL/GenBank/DDBJ whole genome shotgun (WGS) entry which is preliminary data.</text>
</comment>
<dbReference type="AlphaFoldDB" id="A0A919A731"/>
<evidence type="ECO:0000256" key="1">
    <source>
        <dbReference type="SAM" id="MobiDB-lite"/>
    </source>
</evidence>
<keyword evidence="3" id="KW-0732">Signal</keyword>
<dbReference type="EMBL" id="BNBI01000002">
    <property type="protein sequence ID" value="GHE89276.1"/>
    <property type="molecule type" value="Genomic_DNA"/>
</dbReference>
<evidence type="ECO:0000256" key="3">
    <source>
        <dbReference type="SAM" id="SignalP"/>
    </source>
</evidence>
<evidence type="ECO:0000256" key="2">
    <source>
        <dbReference type="SAM" id="Phobius"/>
    </source>
</evidence>
<name>A0A919A731_9ACTN</name>
<keyword evidence="5" id="KW-1185">Reference proteome</keyword>
<keyword evidence="2" id="KW-1133">Transmembrane helix</keyword>
<proteinExistence type="predicted"/>
<feature type="compositionally biased region" description="Acidic residues" evidence="1">
    <location>
        <begin position="47"/>
        <end position="57"/>
    </location>
</feature>
<reference evidence="4" key="2">
    <citation type="submission" date="2020-09" db="EMBL/GenBank/DDBJ databases">
        <authorList>
            <person name="Sun Q."/>
            <person name="Ohkuma M."/>
        </authorList>
    </citation>
    <scope>NUCLEOTIDE SEQUENCE</scope>
    <source>
        <strain evidence="4">JCM 4477</strain>
    </source>
</reference>
<organism evidence="4 5">
    <name type="scientific">Streptomyces fumanus</name>
    <dbReference type="NCBI Taxonomy" id="67302"/>
    <lineage>
        <taxon>Bacteria</taxon>
        <taxon>Bacillati</taxon>
        <taxon>Actinomycetota</taxon>
        <taxon>Actinomycetes</taxon>
        <taxon>Kitasatosporales</taxon>
        <taxon>Streptomycetaceae</taxon>
        <taxon>Streptomyces</taxon>
    </lineage>
</organism>
<evidence type="ECO:0000313" key="4">
    <source>
        <dbReference type="EMBL" id="GHE89276.1"/>
    </source>
</evidence>
<gene>
    <name evidence="4" type="ORF">GCM10018772_11300</name>
</gene>
<sequence length="102" mass="10347">MRRMTIGAVLTAALLAGPAAVAAEAQTSESVRTATVQSVGIAPVQAPDDDHDDDDDGGGWGLWGLAGLLGLLGLIPRKRKTPDRGTTAGRGPGATGYPTDRP</sequence>
<feature type="transmembrane region" description="Helical" evidence="2">
    <location>
        <begin position="57"/>
        <end position="75"/>
    </location>
</feature>
<protein>
    <recommendedName>
        <fullName evidence="6">MYXO-CTERM domain-containing protein</fullName>
    </recommendedName>
</protein>
<keyword evidence="2" id="KW-0472">Membrane</keyword>
<feature type="signal peptide" evidence="3">
    <location>
        <begin position="1"/>
        <end position="22"/>
    </location>
</feature>